<dbReference type="Proteomes" id="UP000235965">
    <property type="component" value="Unassembled WGS sequence"/>
</dbReference>
<name>A0A2J7PXB6_9NEOP</name>
<dbReference type="EMBL" id="NEVH01020859">
    <property type="protein sequence ID" value="PNF20977.1"/>
    <property type="molecule type" value="Genomic_DNA"/>
</dbReference>
<proteinExistence type="predicted"/>
<protein>
    <submittedName>
        <fullName evidence="1">Uncharacterized protein</fullName>
    </submittedName>
</protein>
<organism evidence="1 2">
    <name type="scientific">Cryptotermes secundus</name>
    <dbReference type="NCBI Taxonomy" id="105785"/>
    <lineage>
        <taxon>Eukaryota</taxon>
        <taxon>Metazoa</taxon>
        <taxon>Ecdysozoa</taxon>
        <taxon>Arthropoda</taxon>
        <taxon>Hexapoda</taxon>
        <taxon>Insecta</taxon>
        <taxon>Pterygota</taxon>
        <taxon>Neoptera</taxon>
        <taxon>Polyneoptera</taxon>
        <taxon>Dictyoptera</taxon>
        <taxon>Blattodea</taxon>
        <taxon>Blattoidea</taxon>
        <taxon>Termitoidae</taxon>
        <taxon>Kalotermitidae</taxon>
        <taxon>Cryptotermitinae</taxon>
        <taxon>Cryptotermes</taxon>
    </lineage>
</organism>
<keyword evidence="2" id="KW-1185">Reference proteome</keyword>
<dbReference type="InParanoid" id="A0A2J7PXB6"/>
<sequence length="55" mass="6335">MRVTSFVDARSGGSLASAEYDSKRLNIVSLHSLIRWYLSTSYLKLLVFEPLKTQW</sequence>
<evidence type="ECO:0000313" key="2">
    <source>
        <dbReference type="Proteomes" id="UP000235965"/>
    </source>
</evidence>
<reference evidence="1 2" key="1">
    <citation type="submission" date="2017-12" db="EMBL/GenBank/DDBJ databases">
        <title>Hemimetabolous genomes reveal molecular basis of termite eusociality.</title>
        <authorList>
            <person name="Harrison M.C."/>
            <person name="Jongepier E."/>
            <person name="Robertson H.M."/>
            <person name="Arning N."/>
            <person name="Bitard-Feildel T."/>
            <person name="Chao H."/>
            <person name="Childers C.P."/>
            <person name="Dinh H."/>
            <person name="Doddapaneni H."/>
            <person name="Dugan S."/>
            <person name="Gowin J."/>
            <person name="Greiner C."/>
            <person name="Han Y."/>
            <person name="Hu H."/>
            <person name="Hughes D.S.T."/>
            <person name="Huylmans A.-K."/>
            <person name="Kemena C."/>
            <person name="Kremer L.P.M."/>
            <person name="Lee S.L."/>
            <person name="Lopez-Ezquerra A."/>
            <person name="Mallet L."/>
            <person name="Monroy-Kuhn J.M."/>
            <person name="Moser A."/>
            <person name="Murali S.C."/>
            <person name="Muzny D.M."/>
            <person name="Otani S."/>
            <person name="Piulachs M.-D."/>
            <person name="Poelchau M."/>
            <person name="Qu J."/>
            <person name="Schaub F."/>
            <person name="Wada-Katsumata A."/>
            <person name="Worley K.C."/>
            <person name="Xie Q."/>
            <person name="Ylla G."/>
            <person name="Poulsen M."/>
            <person name="Gibbs R.A."/>
            <person name="Schal C."/>
            <person name="Richards S."/>
            <person name="Belles X."/>
            <person name="Korb J."/>
            <person name="Bornberg-Bauer E."/>
        </authorList>
    </citation>
    <scope>NUCLEOTIDE SEQUENCE [LARGE SCALE GENOMIC DNA]</scope>
    <source>
        <tissue evidence="1">Whole body</tissue>
    </source>
</reference>
<gene>
    <name evidence="1" type="ORF">B7P43_G09487</name>
</gene>
<accession>A0A2J7PXB6</accession>
<evidence type="ECO:0000313" key="1">
    <source>
        <dbReference type="EMBL" id="PNF20977.1"/>
    </source>
</evidence>
<dbReference type="AlphaFoldDB" id="A0A2J7PXB6"/>
<comment type="caution">
    <text evidence="1">The sequence shown here is derived from an EMBL/GenBank/DDBJ whole genome shotgun (WGS) entry which is preliminary data.</text>
</comment>